<organism evidence="1 2">
    <name type="scientific">Corynebacterium gerontici</name>
    <dbReference type="NCBI Taxonomy" id="2079234"/>
    <lineage>
        <taxon>Bacteria</taxon>
        <taxon>Bacillati</taxon>
        <taxon>Actinomycetota</taxon>
        <taxon>Actinomycetes</taxon>
        <taxon>Mycobacteriales</taxon>
        <taxon>Corynebacteriaceae</taxon>
        <taxon>Corynebacterium</taxon>
    </lineage>
</organism>
<dbReference type="EMBL" id="CP033897">
    <property type="protein sequence ID" value="AZA10860.1"/>
    <property type="molecule type" value="Genomic_DNA"/>
</dbReference>
<gene>
    <name evidence="1" type="ORF">CGERO_02680</name>
</gene>
<dbReference type="Gene3D" id="3.30.2010.20">
    <property type="match status" value="1"/>
</dbReference>
<dbReference type="KEGG" id="cgk:CGERO_02680"/>
<dbReference type="AlphaFoldDB" id="A0A3G6J372"/>
<evidence type="ECO:0000313" key="2">
    <source>
        <dbReference type="Proteomes" id="UP000271587"/>
    </source>
</evidence>
<dbReference type="CDD" id="cd12954">
    <property type="entry name" value="MMP_TTHA0227_like_1"/>
    <property type="match status" value="1"/>
</dbReference>
<dbReference type="InterPro" id="IPR038555">
    <property type="entry name" value="Zincin_1_sf"/>
</dbReference>
<dbReference type="Proteomes" id="UP000271587">
    <property type="component" value="Chromosome"/>
</dbReference>
<name>A0A3G6J372_9CORY</name>
<evidence type="ECO:0008006" key="3">
    <source>
        <dbReference type="Google" id="ProtNLM"/>
    </source>
</evidence>
<dbReference type="RefSeq" id="WP_123933343.1">
    <property type="nucleotide sequence ID" value="NZ_CP033897.1"/>
</dbReference>
<proteinExistence type="predicted"/>
<dbReference type="SUPFAM" id="SSF55486">
    <property type="entry name" value="Metalloproteases ('zincins'), catalytic domain"/>
    <property type="match status" value="1"/>
</dbReference>
<accession>A0A3G6J372</accession>
<reference evidence="1 2" key="1">
    <citation type="submission" date="2018-11" db="EMBL/GenBank/DDBJ databases">
        <authorList>
            <person name="Kleinhagauer T."/>
            <person name="Glaeser S.P."/>
            <person name="Spergser J."/>
            <person name="Ruckert C."/>
            <person name="Kaempfer P."/>
            <person name="Busse H.-J."/>
        </authorList>
    </citation>
    <scope>NUCLEOTIDE SEQUENCE [LARGE SCALE GENOMIC DNA]</scope>
    <source>
        <strain evidence="1 2">W8</strain>
    </source>
</reference>
<protein>
    <recommendedName>
        <fullName evidence="3">Metallopeptidase family protein</fullName>
    </recommendedName>
</protein>
<sequence length="150" mass="16981">MTRTRTDRHGRGLRGPLFPRAVPRFRSHSQLFDAAVLQAYEPLHRRFRDELSQLDIAIDTIPRMRFHADPALMPDEITADGAVPLGRVIPAGIDQRGNPTRARIVIFRMPIEQRSADAQERAELLKTVLVSLVATYLNMAPTDIDPDFID</sequence>
<keyword evidence="2" id="KW-1185">Reference proteome</keyword>
<dbReference type="OrthoDB" id="4966605at2"/>
<evidence type="ECO:0000313" key="1">
    <source>
        <dbReference type="EMBL" id="AZA10860.1"/>
    </source>
</evidence>